<dbReference type="RefSeq" id="WP_275821200.1">
    <property type="nucleotide sequence ID" value="NZ_BAAANM010000009.1"/>
</dbReference>
<dbReference type="Proteomes" id="UP001220022">
    <property type="component" value="Unassembled WGS sequence"/>
</dbReference>
<sequence length="48" mass="5318">MTVPASKGREEKDIDVRVLIEDPARADVFHRDKTRHMIAPLPVPAPAA</sequence>
<comment type="caution">
    <text evidence="1">The sequence shown here is derived from an EMBL/GenBank/DDBJ whole genome shotgun (WGS) entry which is preliminary data.</text>
</comment>
<proteinExistence type="predicted"/>
<evidence type="ECO:0000313" key="1">
    <source>
        <dbReference type="EMBL" id="MDF2260521.1"/>
    </source>
</evidence>
<evidence type="ECO:0000313" key="2">
    <source>
        <dbReference type="Proteomes" id="UP001220022"/>
    </source>
</evidence>
<reference evidence="1 2" key="1">
    <citation type="submission" date="2023-03" db="EMBL/GenBank/DDBJ databases">
        <title>Draft genome sequence of type strain Streptomyces ferralitis JCM 14344.</title>
        <authorList>
            <person name="Klaysubun C."/>
            <person name="Duangmal K."/>
        </authorList>
    </citation>
    <scope>NUCLEOTIDE SEQUENCE [LARGE SCALE GENOMIC DNA]</scope>
    <source>
        <strain evidence="1 2">JCM 14344</strain>
    </source>
</reference>
<protein>
    <submittedName>
        <fullName evidence="1">Uncharacterized protein</fullName>
    </submittedName>
</protein>
<name>A0ABT5ZAE5_9ACTN</name>
<dbReference type="EMBL" id="JARHTQ010000035">
    <property type="protein sequence ID" value="MDF2260521.1"/>
    <property type="molecule type" value="Genomic_DNA"/>
</dbReference>
<organism evidence="1 2">
    <name type="scientific">Streptantibioticus ferralitis</name>
    <dbReference type="NCBI Taxonomy" id="236510"/>
    <lineage>
        <taxon>Bacteria</taxon>
        <taxon>Bacillati</taxon>
        <taxon>Actinomycetota</taxon>
        <taxon>Actinomycetes</taxon>
        <taxon>Kitasatosporales</taxon>
        <taxon>Streptomycetaceae</taxon>
        <taxon>Streptantibioticus</taxon>
    </lineage>
</organism>
<gene>
    <name evidence="1" type="ORF">P2L57_33895</name>
</gene>
<accession>A0ABT5ZAE5</accession>
<keyword evidence="2" id="KW-1185">Reference proteome</keyword>